<protein>
    <submittedName>
        <fullName evidence="1">Uncharacterized protein</fullName>
    </submittedName>
</protein>
<keyword evidence="2" id="KW-1185">Reference proteome</keyword>
<organism evidence="1 2">
    <name type="scientific">Batillaria attramentaria</name>
    <dbReference type="NCBI Taxonomy" id="370345"/>
    <lineage>
        <taxon>Eukaryota</taxon>
        <taxon>Metazoa</taxon>
        <taxon>Spiralia</taxon>
        <taxon>Lophotrochozoa</taxon>
        <taxon>Mollusca</taxon>
        <taxon>Gastropoda</taxon>
        <taxon>Caenogastropoda</taxon>
        <taxon>Sorbeoconcha</taxon>
        <taxon>Cerithioidea</taxon>
        <taxon>Batillariidae</taxon>
        <taxon>Batillaria</taxon>
    </lineage>
</organism>
<gene>
    <name evidence="1" type="ORF">BaRGS_00019891</name>
</gene>
<accession>A0ABD0KPH1</accession>
<sequence length="113" mass="12786">MWLIVFSEKILNQVLHGAYCNGSAFRNVNRTVTAVQPSGHAAVSKNQPLLQNIKQNTFSKPYHTNKKYSEANLPELELANRPRQTRKTEINDERLISSWSCAAIMANVPSKIF</sequence>
<dbReference type="AlphaFoldDB" id="A0ABD0KPH1"/>
<proteinExistence type="predicted"/>
<evidence type="ECO:0000313" key="1">
    <source>
        <dbReference type="EMBL" id="KAK7488934.1"/>
    </source>
</evidence>
<comment type="caution">
    <text evidence="1">The sequence shown here is derived from an EMBL/GenBank/DDBJ whole genome shotgun (WGS) entry which is preliminary data.</text>
</comment>
<dbReference type="Proteomes" id="UP001519460">
    <property type="component" value="Unassembled WGS sequence"/>
</dbReference>
<evidence type="ECO:0000313" key="2">
    <source>
        <dbReference type="Proteomes" id="UP001519460"/>
    </source>
</evidence>
<dbReference type="EMBL" id="JACVVK020000145">
    <property type="protein sequence ID" value="KAK7488934.1"/>
    <property type="molecule type" value="Genomic_DNA"/>
</dbReference>
<reference evidence="1 2" key="1">
    <citation type="journal article" date="2023" name="Sci. Data">
        <title>Genome assembly of the Korean intertidal mud-creeper Batillaria attramentaria.</title>
        <authorList>
            <person name="Patra A.K."/>
            <person name="Ho P.T."/>
            <person name="Jun S."/>
            <person name="Lee S.J."/>
            <person name="Kim Y."/>
            <person name="Won Y.J."/>
        </authorList>
    </citation>
    <scope>NUCLEOTIDE SEQUENCE [LARGE SCALE GENOMIC DNA]</scope>
    <source>
        <strain evidence="1">Wonlab-2016</strain>
    </source>
</reference>
<name>A0ABD0KPH1_9CAEN</name>